<dbReference type="Proteomes" id="UP001205105">
    <property type="component" value="Unassembled WGS sequence"/>
</dbReference>
<comment type="caution">
    <text evidence="3">The sequence shown here is derived from an EMBL/GenBank/DDBJ whole genome shotgun (WGS) entry which is preliminary data.</text>
</comment>
<dbReference type="Pfam" id="PF13472">
    <property type="entry name" value="Lipase_GDSL_2"/>
    <property type="match status" value="1"/>
</dbReference>
<evidence type="ECO:0000313" key="3">
    <source>
        <dbReference type="EMBL" id="KAI7842846.1"/>
    </source>
</evidence>
<name>A0AAD5DTF3_9CHLO</name>
<dbReference type="InterPro" id="IPR013830">
    <property type="entry name" value="SGNH_hydro"/>
</dbReference>
<proteinExistence type="predicted"/>
<keyword evidence="4" id="KW-1185">Reference proteome</keyword>
<reference evidence="3" key="1">
    <citation type="submission" date="2020-11" db="EMBL/GenBank/DDBJ databases">
        <title>Chlorella ohadii genome sequencing and assembly.</title>
        <authorList>
            <person name="Murik O."/>
            <person name="Treves H."/>
            <person name="Kedem I."/>
            <person name="Shotland Y."/>
            <person name="Kaplan A."/>
        </authorList>
    </citation>
    <scope>NUCLEOTIDE SEQUENCE</scope>
    <source>
        <strain evidence="3">1</strain>
    </source>
</reference>
<gene>
    <name evidence="3" type="ORF">COHA_003591</name>
</gene>
<feature type="region of interest" description="Disordered" evidence="1">
    <location>
        <begin position="69"/>
        <end position="96"/>
    </location>
</feature>
<dbReference type="AlphaFoldDB" id="A0AAD5DTF3"/>
<organism evidence="3 4">
    <name type="scientific">Chlorella ohadii</name>
    <dbReference type="NCBI Taxonomy" id="2649997"/>
    <lineage>
        <taxon>Eukaryota</taxon>
        <taxon>Viridiplantae</taxon>
        <taxon>Chlorophyta</taxon>
        <taxon>core chlorophytes</taxon>
        <taxon>Trebouxiophyceae</taxon>
        <taxon>Chlorellales</taxon>
        <taxon>Chlorellaceae</taxon>
        <taxon>Chlorella clade</taxon>
        <taxon>Chlorella</taxon>
    </lineage>
</organism>
<dbReference type="CDD" id="cd00229">
    <property type="entry name" value="SGNH_hydrolase"/>
    <property type="match status" value="1"/>
</dbReference>
<dbReference type="Gene3D" id="3.40.50.1110">
    <property type="entry name" value="SGNH hydrolase"/>
    <property type="match status" value="1"/>
</dbReference>
<feature type="domain" description="SGNH hydrolase-type esterase" evidence="2">
    <location>
        <begin position="261"/>
        <end position="465"/>
    </location>
</feature>
<dbReference type="PANTHER" id="PTHR34407:SF1">
    <property type="entry name" value="SGNH HYDROLASE-TYPE ESTERASE DOMAIN-CONTAINING PROTEIN"/>
    <property type="match status" value="1"/>
</dbReference>
<evidence type="ECO:0000313" key="4">
    <source>
        <dbReference type="Proteomes" id="UP001205105"/>
    </source>
</evidence>
<sequence length="700" mass="74232">MADFKLKAWAAEGSPRSSPRASTRGSLFSWQPSAAWLPVAALCGALLTLAVVSLSGSGTLRWRELTGAVGGPTTQQLPQRAGDAAQAGRKEAAGRAPACPPERQCPICPPAPTCPPAAKCPVCPPQQRCPACECEGAGAGGGKASAAAAAAAAAAAEAAALDEEDEEAVAAAKVAAAAAAAAGTATPASSSKASAAPAAAAPAGGAVGLSEEWMRRLRVPWGPLLTQEEAQRGLAYYGSGQRLQAVVRKLMAGKPIKVFTLGASVTRGIGTTDRKHSYANRLFEYIAHAFPHKGHVFINRGIGGTSSSIYSVCAEHMVHQDADLIVLEFSANDKKDAPYTDPERRGYEQLVRKLLQLPGRPALIQLHHYAWWHAVGDGVNDGGLFYHPAGEAQLGVFASYYDFPAVSVRAAMWHLMRAGVDQFKPDAVRKGADKSPTDVAIPGAAPGTEEAYWYKDRTHPADEGHGMLAELLAHVLARAVMDTLSPRPVLHLPGRTADLSPAQDEHGLPLPMIPGNAATPTSLCAIEEDFEGTVVANEGWQYAAQRPDAKNRVEQKWGWVSTTPGAWAEMQFDTESGYTDPSGNATDQRAQVSLSYLRSYQGMGVADLACVSGCECEPQVLDGTWQQEVSLQQILQIWVSRHKQCRIRITVSERPGQVPQNGHKVVLQGVMVSHFGVRLTTYEEQVSLLHQASIPNKGAP</sequence>
<protein>
    <recommendedName>
        <fullName evidence="2">SGNH hydrolase-type esterase domain-containing protein</fullName>
    </recommendedName>
</protein>
<dbReference type="PANTHER" id="PTHR34407">
    <property type="entry name" value="EXPRESSED PROTEIN"/>
    <property type="match status" value="1"/>
</dbReference>
<evidence type="ECO:0000256" key="1">
    <source>
        <dbReference type="SAM" id="MobiDB-lite"/>
    </source>
</evidence>
<evidence type="ECO:0000259" key="2">
    <source>
        <dbReference type="Pfam" id="PF13472"/>
    </source>
</evidence>
<dbReference type="SUPFAM" id="SSF52266">
    <property type="entry name" value="SGNH hydrolase"/>
    <property type="match status" value="1"/>
</dbReference>
<accession>A0AAD5DTF3</accession>
<dbReference type="EMBL" id="JADXDR010000048">
    <property type="protein sequence ID" value="KAI7842846.1"/>
    <property type="molecule type" value="Genomic_DNA"/>
</dbReference>
<dbReference type="InterPro" id="IPR036514">
    <property type="entry name" value="SGNH_hydro_sf"/>
</dbReference>